<dbReference type="EMBL" id="GL349475">
    <property type="protein sequence ID" value="KNC52723.1"/>
    <property type="molecule type" value="Genomic_DNA"/>
</dbReference>
<feature type="compositionally biased region" description="Low complexity" evidence="1">
    <location>
        <begin position="128"/>
        <end position="147"/>
    </location>
</feature>
<dbReference type="PANTHER" id="PTHR38323">
    <property type="entry name" value="PROTEIN HEATR9"/>
    <property type="match status" value="1"/>
</dbReference>
<keyword evidence="3" id="KW-1185">Reference proteome</keyword>
<feature type="region of interest" description="Disordered" evidence="1">
    <location>
        <begin position="1"/>
        <end position="77"/>
    </location>
</feature>
<name>A0A0L0DMT2_THETB</name>
<dbReference type="InterPro" id="IPR052873">
    <property type="entry name" value="HEATR9"/>
</dbReference>
<dbReference type="Proteomes" id="UP000054408">
    <property type="component" value="Unassembled WGS sequence"/>
</dbReference>
<dbReference type="GeneID" id="25567255"/>
<dbReference type="PANTHER" id="PTHR38323:SF1">
    <property type="entry name" value="PROTEIN HEATR9"/>
    <property type="match status" value="1"/>
</dbReference>
<dbReference type="RefSeq" id="XP_013755037.1">
    <property type="nucleotide sequence ID" value="XM_013899583.1"/>
</dbReference>
<evidence type="ECO:0000313" key="3">
    <source>
        <dbReference type="Proteomes" id="UP000054408"/>
    </source>
</evidence>
<organism evidence="2 3">
    <name type="scientific">Thecamonas trahens ATCC 50062</name>
    <dbReference type="NCBI Taxonomy" id="461836"/>
    <lineage>
        <taxon>Eukaryota</taxon>
        <taxon>Apusozoa</taxon>
        <taxon>Apusomonadida</taxon>
        <taxon>Apusomonadidae</taxon>
        <taxon>Thecamonas</taxon>
    </lineage>
</organism>
<evidence type="ECO:0000256" key="1">
    <source>
        <dbReference type="SAM" id="MobiDB-lite"/>
    </source>
</evidence>
<dbReference type="AlphaFoldDB" id="A0A0L0DMT2"/>
<feature type="compositionally biased region" description="Basic residues" evidence="1">
    <location>
        <begin position="12"/>
        <end position="21"/>
    </location>
</feature>
<dbReference type="InterPro" id="IPR016024">
    <property type="entry name" value="ARM-type_fold"/>
</dbReference>
<feature type="compositionally biased region" description="Low complexity" evidence="1">
    <location>
        <begin position="164"/>
        <end position="177"/>
    </location>
</feature>
<protein>
    <recommendedName>
        <fullName evidence="4">HEAT repeat domain-containing protein</fullName>
    </recommendedName>
</protein>
<dbReference type="InterPro" id="IPR011989">
    <property type="entry name" value="ARM-like"/>
</dbReference>
<gene>
    <name evidence="2" type="ORF">AMSG_08603</name>
</gene>
<feature type="region of interest" description="Disordered" evidence="1">
    <location>
        <begin position="351"/>
        <end position="385"/>
    </location>
</feature>
<accession>A0A0L0DMT2</accession>
<dbReference type="Gene3D" id="1.25.10.10">
    <property type="entry name" value="Leucine-rich Repeat Variant"/>
    <property type="match status" value="2"/>
</dbReference>
<feature type="region of interest" description="Disordered" evidence="1">
    <location>
        <begin position="163"/>
        <end position="182"/>
    </location>
</feature>
<dbReference type="SUPFAM" id="SSF48371">
    <property type="entry name" value="ARM repeat"/>
    <property type="match status" value="1"/>
</dbReference>
<sequence length="761" mass="82712">MAQASNDDWRRPRGRGRKARAKFATSAGDAMSSHMHERAMERMLWGPDGPPDVLRAPQEKEPAAAAPASGRQPLPSAQPLRSALKTRPLADQLVSASSTAAGTDVSATQLLPTVSVLHIDDSSETLESASASGSASDSSSGSDSGSAASMRTACTVMSVASLTSGSGSDSGDNAGSGHQQRGHVSFMPASTVLHLHELTPPGTSPEARVSQATVDHAHDHFESVREVRRQQTWRQGEVENIRDLQQRIERGVSCLRDDLLNPHIHGARDTPAAFASMYQQPLPLPPSNVRGASLQVVHGTEREVHVYPLPPNVWSTSAPLPPVRIITGVVPARLRKQRDERNRVAMGLAARKRSGATTSPRSPNVPGAVSRHPTTARVPPTADPCTADTDDVVAGMEHLTQAERAQFTALLARVDDINCAVRCDAILTLARANFDSPLLAQALERHLADYDLNVQFQAALALFERNPRHSAARDKLLTFLTMHHPPETRLAAIRGLSRAEPDSGAFWESLVRYVAREEDDAVRFDAALHLAHNINRGHLDARLVIVLEENLGEADPAIVFRAAQGLTKLNARHDQVANAMLLLLNGSLWSTRVKVITNLRILFPSLSARYRELVTERLIGLLWRDPSLAVKEHAALALVAISQERRAFDMLRDSLTDRSAHVRRAALHCLQILGVRGEIMSRIILDALEDDDSEVRGEAARVAATLATPSEYRIVRKLRRRLADPNIGVRAHAEHALIALGVDYVSPAEVSKALYTTSPEK</sequence>
<evidence type="ECO:0008006" key="4">
    <source>
        <dbReference type="Google" id="ProtNLM"/>
    </source>
</evidence>
<feature type="region of interest" description="Disordered" evidence="1">
    <location>
        <begin position="127"/>
        <end position="147"/>
    </location>
</feature>
<evidence type="ECO:0000313" key="2">
    <source>
        <dbReference type="EMBL" id="KNC52723.1"/>
    </source>
</evidence>
<reference evidence="2 3" key="1">
    <citation type="submission" date="2010-05" db="EMBL/GenBank/DDBJ databases">
        <title>The Genome Sequence of Thecamonas trahens ATCC 50062.</title>
        <authorList>
            <consortium name="The Broad Institute Genome Sequencing Platform"/>
            <person name="Russ C."/>
            <person name="Cuomo C."/>
            <person name="Shea T."/>
            <person name="Young S.K."/>
            <person name="Zeng Q."/>
            <person name="Koehrsen M."/>
            <person name="Haas B."/>
            <person name="Borodovsky M."/>
            <person name="Guigo R."/>
            <person name="Alvarado L."/>
            <person name="Berlin A."/>
            <person name="Bochicchio J."/>
            <person name="Borenstein D."/>
            <person name="Chapman S."/>
            <person name="Chen Z."/>
            <person name="Freedman E."/>
            <person name="Gellesch M."/>
            <person name="Goldberg J."/>
            <person name="Griggs A."/>
            <person name="Gujja S."/>
            <person name="Heilman E."/>
            <person name="Heiman D."/>
            <person name="Hepburn T."/>
            <person name="Howarth C."/>
            <person name="Jen D."/>
            <person name="Larson L."/>
            <person name="Mehta T."/>
            <person name="Park D."/>
            <person name="Pearson M."/>
            <person name="Roberts A."/>
            <person name="Saif S."/>
            <person name="Shenoy N."/>
            <person name="Sisk P."/>
            <person name="Stolte C."/>
            <person name="Sykes S."/>
            <person name="Thomson T."/>
            <person name="Walk T."/>
            <person name="White J."/>
            <person name="Yandava C."/>
            <person name="Burger G."/>
            <person name="Gray M.W."/>
            <person name="Holland P.W.H."/>
            <person name="King N."/>
            <person name="Lang F.B.F."/>
            <person name="Roger A.J."/>
            <person name="Ruiz-Trillo I."/>
            <person name="Lander E."/>
            <person name="Nusbaum C."/>
        </authorList>
    </citation>
    <scope>NUCLEOTIDE SEQUENCE [LARGE SCALE GENOMIC DNA]</scope>
    <source>
        <strain evidence="2 3">ATCC 50062</strain>
    </source>
</reference>
<proteinExistence type="predicted"/>